<dbReference type="PANTHER" id="PTHR21089">
    <property type="entry name" value="SHIKIMATE DEHYDROGENASE"/>
    <property type="match status" value="1"/>
</dbReference>
<dbReference type="InterPro" id="IPR036291">
    <property type="entry name" value="NAD(P)-bd_dom_sf"/>
</dbReference>
<dbReference type="GO" id="GO:0019632">
    <property type="term" value="P:shikimate metabolic process"/>
    <property type="evidence" value="ECO:0007669"/>
    <property type="project" value="TreeGrafter"/>
</dbReference>
<evidence type="ECO:0000313" key="3">
    <source>
        <dbReference type="Proteomes" id="UP001342314"/>
    </source>
</evidence>
<protein>
    <recommendedName>
        <fullName evidence="1">Shikimate dehydrogenase substrate binding N-terminal domain-containing protein</fullName>
    </recommendedName>
</protein>
<dbReference type="SUPFAM" id="SSF53223">
    <property type="entry name" value="Aminoacid dehydrogenase-like, N-terminal domain"/>
    <property type="match status" value="1"/>
</dbReference>
<dbReference type="InterPro" id="IPR022893">
    <property type="entry name" value="Shikimate_DH_fam"/>
</dbReference>
<comment type="caution">
    <text evidence="2">The sequence shown here is derived from an EMBL/GenBank/DDBJ whole genome shotgun (WGS) entry which is preliminary data.</text>
</comment>
<evidence type="ECO:0000313" key="2">
    <source>
        <dbReference type="EMBL" id="GJN91541.1"/>
    </source>
</evidence>
<keyword evidence="3" id="KW-1185">Reference proteome</keyword>
<dbReference type="InterPro" id="IPR013708">
    <property type="entry name" value="Shikimate_DH-bd_N"/>
</dbReference>
<reference evidence="2 3" key="1">
    <citation type="submission" date="2021-12" db="EMBL/GenBank/DDBJ databases">
        <title>High titer production of polyol ester of fatty acids by Rhodotorula paludigena BS15 towards product separation-free biomass refinery.</title>
        <authorList>
            <person name="Mano J."/>
            <person name="Ono H."/>
            <person name="Tanaka T."/>
            <person name="Naito K."/>
            <person name="Sushida H."/>
            <person name="Ike M."/>
            <person name="Tokuyasu K."/>
            <person name="Kitaoka M."/>
        </authorList>
    </citation>
    <scope>NUCLEOTIDE SEQUENCE [LARGE SCALE GENOMIC DNA]</scope>
    <source>
        <strain evidence="2 3">BS15</strain>
    </source>
</reference>
<dbReference type="GO" id="GO:0009423">
    <property type="term" value="P:chorismate biosynthetic process"/>
    <property type="evidence" value="ECO:0007669"/>
    <property type="project" value="TreeGrafter"/>
</dbReference>
<sequence>MPSVAARVPPVAPARPDDERTQVAIYGSPVAGSVSPPVFNHVFPLIGLPNYHYGAVDLSSLADEGNAWDIALKRADCLGTCLTMPLKLEAFERVDVLTPEAQATGCVNTTFFRPSETDSTASLVHFGTNTDSAAVLNTLLSALLGKPSPFDASSPRSFAPQAKAAAFAIGGGGATRASIHAMHALGLSPIFIANRDDAEIEAIVRHFGEWDVRPLKSAEDARVAIKRLRDEGGHVVCGVGAIPSEEPRTESEKRVYEVADAVFGQLYEKSTQATQEEGYLSLPEKPVFVG</sequence>
<dbReference type="SUPFAM" id="SSF51735">
    <property type="entry name" value="NAD(P)-binding Rossmann-fold domains"/>
    <property type="match status" value="1"/>
</dbReference>
<dbReference type="Proteomes" id="UP001342314">
    <property type="component" value="Unassembled WGS sequence"/>
</dbReference>
<organism evidence="2 3">
    <name type="scientific">Rhodotorula paludigena</name>
    <dbReference type="NCBI Taxonomy" id="86838"/>
    <lineage>
        <taxon>Eukaryota</taxon>
        <taxon>Fungi</taxon>
        <taxon>Dikarya</taxon>
        <taxon>Basidiomycota</taxon>
        <taxon>Pucciniomycotina</taxon>
        <taxon>Microbotryomycetes</taxon>
        <taxon>Sporidiobolales</taxon>
        <taxon>Sporidiobolaceae</taxon>
        <taxon>Rhodotorula</taxon>
    </lineage>
</organism>
<gene>
    <name evidence="2" type="ORF">Rhopal_004564-T1</name>
</gene>
<dbReference type="Gene3D" id="3.40.50.720">
    <property type="entry name" value="NAD(P)-binding Rossmann-like Domain"/>
    <property type="match status" value="1"/>
</dbReference>
<feature type="domain" description="Shikimate dehydrogenase substrate binding N-terminal" evidence="1">
    <location>
        <begin position="25"/>
        <end position="109"/>
    </location>
</feature>
<evidence type="ECO:0000259" key="1">
    <source>
        <dbReference type="Pfam" id="PF08501"/>
    </source>
</evidence>
<proteinExistence type="predicted"/>
<dbReference type="Pfam" id="PF08501">
    <property type="entry name" value="Shikimate_dh_N"/>
    <property type="match status" value="1"/>
</dbReference>
<name>A0AAV5GPS8_9BASI</name>
<accession>A0AAV5GPS8</accession>
<dbReference type="Gene3D" id="3.40.50.10860">
    <property type="entry name" value="Leucine Dehydrogenase, chain A, domain 1"/>
    <property type="match status" value="1"/>
</dbReference>
<dbReference type="PANTHER" id="PTHR21089:SF1">
    <property type="entry name" value="BIFUNCTIONAL 3-DEHYDROQUINATE DEHYDRATASE_SHIKIMATE DEHYDROGENASE, CHLOROPLASTIC"/>
    <property type="match status" value="1"/>
</dbReference>
<dbReference type="InterPro" id="IPR046346">
    <property type="entry name" value="Aminoacid_DH-like_N_sf"/>
</dbReference>
<dbReference type="GO" id="GO:0004764">
    <property type="term" value="F:shikimate 3-dehydrogenase (NADP+) activity"/>
    <property type="evidence" value="ECO:0007669"/>
    <property type="project" value="InterPro"/>
</dbReference>
<dbReference type="EMBL" id="BQKY01000009">
    <property type="protein sequence ID" value="GJN91541.1"/>
    <property type="molecule type" value="Genomic_DNA"/>
</dbReference>
<dbReference type="AlphaFoldDB" id="A0AAV5GPS8"/>